<dbReference type="PANTHER" id="PTHR15744">
    <property type="entry name" value="BLOM7"/>
    <property type="match status" value="1"/>
</dbReference>
<dbReference type="AlphaFoldDB" id="A0A812PXF5"/>
<accession>A0A812PXF5</accession>
<dbReference type="GO" id="GO:0005634">
    <property type="term" value="C:nucleus"/>
    <property type="evidence" value="ECO:0007669"/>
    <property type="project" value="InterPro"/>
</dbReference>
<protein>
    <submittedName>
        <fullName evidence="2">Zc3h3 protein</fullName>
    </submittedName>
</protein>
<name>A0A812PXF5_9DINO</name>
<dbReference type="InterPro" id="IPR036612">
    <property type="entry name" value="KH_dom_type_1_sf"/>
</dbReference>
<feature type="domain" description="KHDC4/BBP-like KH-domain type I" evidence="1">
    <location>
        <begin position="37"/>
        <end position="113"/>
    </location>
</feature>
<dbReference type="PANTHER" id="PTHR15744:SF0">
    <property type="entry name" value="KH HOMOLOGY DOMAIN-CONTAINING PROTEIN 4"/>
    <property type="match status" value="1"/>
</dbReference>
<dbReference type="Gene3D" id="3.30.1370.10">
    <property type="entry name" value="K Homology domain, type 1"/>
    <property type="match status" value="1"/>
</dbReference>
<evidence type="ECO:0000313" key="2">
    <source>
        <dbReference type="EMBL" id="CAE7366061.1"/>
    </source>
</evidence>
<gene>
    <name evidence="2" type="primary">Zc3h3</name>
    <name evidence="2" type="ORF">SNAT2548_LOCUS19868</name>
</gene>
<evidence type="ECO:0000313" key="3">
    <source>
        <dbReference type="Proteomes" id="UP000604046"/>
    </source>
</evidence>
<comment type="caution">
    <text evidence="2">The sequence shown here is derived from an EMBL/GenBank/DDBJ whole genome shotgun (WGS) entry which is preliminary data.</text>
</comment>
<dbReference type="Pfam" id="PF22675">
    <property type="entry name" value="KH-I_KHDC4-BBP"/>
    <property type="match status" value="1"/>
</dbReference>
<dbReference type="InterPro" id="IPR055256">
    <property type="entry name" value="KH_1_KHDC4/BBP-like"/>
</dbReference>
<keyword evidence="3" id="KW-1185">Reference proteome</keyword>
<sequence length="138" mass="15442">MVPPGPCVGQAAQAHARKDRRGRATCKFVFEGYRDEHKNFDLVPRVIGRGGCNMRAIATENCKLRIRGRASAHLEKTRNGAAREADLPLHIALSCSDEAELEVAKEKLDTLLQGISVHFYRFCRKMGHAEPAQLYRLV</sequence>
<dbReference type="SUPFAM" id="SSF54791">
    <property type="entry name" value="Eukaryotic type KH-domain (KH-domain type I)"/>
    <property type="match status" value="1"/>
</dbReference>
<evidence type="ECO:0000259" key="1">
    <source>
        <dbReference type="Pfam" id="PF22675"/>
    </source>
</evidence>
<dbReference type="GO" id="GO:0003723">
    <property type="term" value="F:RNA binding"/>
    <property type="evidence" value="ECO:0007669"/>
    <property type="project" value="InterPro"/>
</dbReference>
<proteinExistence type="predicted"/>
<reference evidence="2" key="1">
    <citation type="submission" date="2021-02" db="EMBL/GenBank/DDBJ databases">
        <authorList>
            <person name="Dougan E. K."/>
            <person name="Rhodes N."/>
            <person name="Thang M."/>
            <person name="Chan C."/>
        </authorList>
    </citation>
    <scope>NUCLEOTIDE SEQUENCE</scope>
</reference>
<dbReference type="EMBL" id="CAJNDS010002191">
    <property type="protein sequence ID" value="CAE7366061.1"/>
    <property type="molecule type" value="Genomic_DNA"/>
</dbReference>
<organism evidence="2 3">
    <name type="scientific">Symbiodinium natans</name>
    <dbReference type="NCBI Taxonomy" id="878477"/>
    <lineage>
        <taxon>Eukaryota</taxon>
        <taxon>Sar</taxon>
        <taxon>Alveolata</taxon>
        <taxon>Dinophyceae</taxon>
        <taxon>Suessiales</taxon>
        <taxon>Symbiodiniaceae</taxon>
        <taxon>Symbiodinium</taxon>
    </lineage>
</organism>
<dbReference type="InterPro" id="IPR031121">
    <property type="entry name" value="RIK/BLOM7"/>
</dbReference>
<dbReference type="Proteomes" id="UP000604046">
    <property type="component" value="Unassembled WGS sequence"/>
</dbReference>